<dbReference type="AlphaFoldDB" id="A0AA36M0J1"/>
<keyword evidence="4" id="KW-1185">Reference proteome</keyword>
<dbReference type="GO" id="GO:0016020">
    <property type="term" value="C:membrane"/>
    <property type="evidence" value="ECO:0007669"/>
    <property type="project" value="InterPro"/>
</dbReference>
<comment type="caution">
    <text evidence="3">The sequence shown here is derived from an EMBL/GenBank/DDBJ whole genome shotgun (WGS) entry which is preliminary data.</text>
</comment>
<keyword evidence="1" id="KW-0812">Transmembrane</keyword>
<feature type="transmembrane region" description="Helical" evidence="1">
    <location>
        <begin position="40"/>
        <end position="62"/>
    </location>
</feature>
<dbReference type="GO" id="GO:0005216">
    <property type="term" value="F:monoatomic ion channel activity"/>
    <property type="evidence" value="ECO:0007669"/>
    <property type="project" value="InterPro"/>
</dbReference>
<keyword evidence="1" id="KW-1133">Transmembrane helix</keyword>
<feature type="transmembrane region" description="Helical" evidence="1">
    <location>
        <begin position="104"/>
        <end position="124"/>
    </location>
</feature>
<dbReference type="InterPro" id="IPR038050">
    <property type="entry name" value="Neuro_actylchol_rec"/>
</dbReference>
<dbReference type="GO" id="GO:0004888">
    <property type="term" value="F:transmembrane signaling receptor activity"/>
    <property type="evidence" value="ECO:0007669"/>
    <property type="project" value="InterPro"/>
</dbReference>
<feature type="domain" description="Neurotransmitter-gated ion-channel transmembrane" evidence="2">
    <location>
        <begin position="45"/>
        <end position="124"/>
    </location>
</feature>
<proteinExistence type="predicted"/>
<evidence type="ECO:0000313" key="4">
    <source>
        <dbReference type="Proteomes" id="UP001176961"/>
    </source>
</evidence>
<name>A0AA36M0J1_CYLNA</name>
<evidence type="ECO:0000256" key="1">
    <source>
        <dbReference type="SAM" id="Phobius"/>
    </source>
</evidence>
<gene>
    <name evidence="3" type="ORF">CYNAS_LOCUS7067</name>
</gene>
<dbReference type="SUPFAM" id="SSF90112">
    <property type="entry name" value="Neurotransmitter-gated ion-channel transmembrane pore"/>
    <property type="match status" value="1"/>
</dbReference>
<dbReference type="InterPro" id="IPR006029">
    <property type="entry name" value="Neurotrans-gated_channel_TM"/>
</dbReference>
<evidence type="ECO:0000259" key="2">
    <source>
        <dbReference type="Pfam" id="PF02932"/>
    </source>
</evidence>
<dbReference type="EMBL" id="CATQJL010000112">
    <property type="protein sequence ID" value="CAJ0595084.1"/>
    <property type="molecule type" value="Genomic_DNA"/>
</dbReference>
<dbReference type="Gene3D" id="1.20.58.390">
    <property type="entry name" value="Neurotransmitter-gated ion-channel transmembrane domain"/>
    <property type="match status" value="1"/>
</dbReference>
<protein>
    <recommendedName>
        <fullName evidence="2">Neurotransmitter-gated ion-channel transmembrane domain-containing protein</fullName>
    </recommendedName>
</protein>
<feature type="transmembrane region" description="Helical" evidence="1">
    <location>
        <begin position="74"/>
        <end position="92"/>
    </location>
</feature>
<keyword evidence="1" id="KW-0472">Membrane</keyword>
<feature type="transmembrane region" description="Helical" evidence="1">
    <location>
        <begin position="155"/>
        <end position="176"/>
    </location>
</feature>
<organism evidence="3 4">
    <name type="scientific">Cylicocyclus nassatus</name>
    <name type="common">Nematode worm</name>
    <dbReference type="NCBI Taxonomy" id="53992"/>
    <lineage>
        <taxon>Eukaryota</taxon>
        <taxon>Metazoa</taxon>
        <taxon>Ecdysozoa</taxon>
        <taxon>Nematoda</taxon>
        <taxon>Chromadorea</taxon>
        <taxon>Rhabditida</taxon>
        <taxon>Rhabditina</taxon>
        <taxon>Rhabditomorpha</taxon>
        <taxon>Strongyloidea</taxon>
        <taxon>Strongylidae</taxon>
        <taxon>Cylicocyclus</taxon>
    </lineage>
</organism>
<accession>A0AA36M0J1</accession>
<dbReference type="PANTHER" id="PTHR18945">
    <property type="entry name" value="NEUROTRANSMITTER GATED ION CHANNEL"/>
    <property type="match status" value="1"/>
</dbReference>
<sequence length="178" mass="20028">NNEWIVDDLAFETVLFEGSTSDFDYPVATFTFQIQRQSSIYVVTIIIPSFVLTILCVLGMFWPKSDQTDYLGQVGCGLSVVLAMCAILQIAKQDIPKTNELPSLSVYIMVNLLIVAVAISCMIVSSKLGHSSKFGMCRAFKRHFHRLFHRLNVEFRVICLLMFTAATIINLLILILKV</sequence>
<evidence type="ECO:0000313" key="3">
    <source>
        <dbReference type="EMBL" id="CAJ0595084.1"/>
    </source>
</evidence>
<dbReference type="InterPro" id="IPR006201">
    <property type="entry name" value="Neur_channel"/>
</dbReference>
<dbReference type="Pfam" id="PF02932">
    <property type="entry name" value="Neur_chan_memb"/>
    <property type="match status" value="1"/>
</dbReference>
<reference evidence="3" key="1">
    <citation type="submission" date="2023-07" db="EMBL/GenBank/DDBJ databases">
        <authorList>
            <consortium name="CYATHOMIX"/>
        </authorList>
    </citation>
    <scope>NUCLEOTIDE SEQUENCE</scope>
    <source>
        <strain evidence="3">N/A</strain>
    </source>
</reference>
<dbReference type="InterPro" id="IPR036719">
    <property type="entry name" value="Neuro-gated_channel_TM_sf"/>
</dbReference>
<dbReference type="Proteomes" id="UP001176961">
    <property type="component" value="Unassembled WGS sequence"/>
</dbReference>
<feature type="non-terminal residue" evidence="3">
    <location>
        <position position="1"/>
    </location>
</feature>